<organism evidence="5 6">
    <name type="scientific">Plasmopara halstedii</name>
    <name type="common">Downy mildew of sunflower</name>
    <dbReference type="NCBI Taxonomy" id="4781"/>
    <lineage>
        <taxon>Eukaryota</taxon>
        <taxon>Sar</taxon>
        <taxon>Stramenopiles</taxon>
        <taxon>Oomycota</taxon>
        <taxon>Peronosporomycetes</taxon>
        <taxon>Peronosporales</taxon>
        <taxon>Peronosporaceae</taxon>
        <taxon>Plasmopara</taxon>
    </lineage>
</organism>
<dbReference type="InterPro" id="IPR001206">
    <property type="entry name" value="Diacylglycerol_kinase_cat_dom"/>
</dbReference>
<feature type="coiled-coil region" evidence="2">
    <location>
        <begin position="558"/>
        <end position="592"/>
    </location>
</feature>
<dbReference type="GO" id="GO:0016301">
    <property type="term" value="F:kinase activity"/>
    <property type="evidence" value="ECO:0007669"/>
    <property type="project" value="UniProtKB-KW"/>
</dbReference>
<proteinExistence type="inferred from homology"/>
<feature type="compositionally biased region" description="Polar residues" evidence="3">
    <location>
        <begin position="365"/>
        <end position="378"/>
    </location>
</feature>
<dbReference type="SUPFAM" id="SSF111331">
    <property type="entry name" value="NAD kinase/diacylglycerol kinase-like"/>
    <property type="match status" value="1"/>
</dbReference>
<accession>A0A0P1AK68</accession>
<dbReference type="InterPro" id="IPR026581">
    <property type="entry name" value="TCP10L/CENPJ"/>
</dbReference>
<dbReference type="Gene3D" id="3.40.50.10330">
    <property type="entry name" value="Probable inorganic polyphosphate/atp-NAD kinase, domain 1"/>
    <property type="match status" value="1"/>
</dbReference>
<dbReference type="InterPro" id="IPR017438">
    <property type="entry name" value="ATP-NAD_kinase_N"/>
</dbReference>
<dbReference type="RefSeq" id="XP_024578014.1">
    <property type="nucleotide sequence ID" value="XM_024727437.1"/>
</dbReference>
<feature type="compositionally biased region" description="Polar residues" evidence="3">
    <location>
        <begin position="11"/>
        <end position="22"/>
    </location>
</feature>
<dbReference type="Pfam" id="PF07202">
    <property type="entry name" value="Tcp10_C"/>
    <property type="match status" value="2"/>
</dbReference>
<reference evidence="6" key="1">
    <citation type="submission" date="2014-09" db="EMBL/GenBank/DDBJ databases">
        <authorList>
            <person name="Sharma Rahul"/>
            <person name="Thines Marco"/>
        </authorList>
    </citation>
    <scope>NUCLEOTIDE SEQUENCE [LARGE SCALE GENOMIC DNA]</scope>
</reference>
<evidence type="ECO:0000313" key="5">
    <source>
        <dbReference type="EMBL" id="CEG41645.1"/>
    </source>
</evidence>
<dbReference type="Pfam" id="PF00781">
    <property type="entry name" value="DAGK_cat"/>
    <property type="match status" value="1"/>
</dbReference>
<dbReference type="InterPro" id="IPR045540">
    <property type="entry name" value="YegS/DAGK_C"/>
</dbReference>
<feature type="region of interest" description="Disordered" evidence="3">
    <location>
        <begin position="1"/>
        <end position="22"/>
    </location>
</feature>
<comment type="similarity">
    <text evidence="1">Belongs to the TCP10 family.</text>
</comment>
<keyword evidence="5" id="KW-0418">Kinase</keyword>
<keyword evidence="5" id="KW-0808">Transferase</keyword>
<evidence type="ECO:0000313" key="6">
    <source>
        <dbReference type="Proteomes" id="UP000054928"/>
    </source>
</evidence>
<evidence type="ECO:0000256" key="3">
    <source>
        <dbReference type="SAM" id="MobiDB-lite"/>
    </source>
</evidence>
<dbReference type="SMART" id="SM00046">
    <property type="entry name" value="DAGKc"/>
    <property type="match status" value="1"/>
</dbReference>
<dbReference type="EMBL" id="CCYD01000553">
    <property type="protein sequence ID" value="CEG41645.1"/>
    <property type="molecule type" value="Genomic_DNA"/>
</dbReference>
<feature type="compositionally biased region" description="Basic and acidic residues" evidence="3">
    <location>
        <begin position="414"/>
        <end position="426"/>
    </location>
</feature>
<evidence type="ECO:0000256" key="2">
    <source>
        <dbReference type="SAM" id="Coils"/>
    </source>
</evidence>
<dbReference type="GeneID" id="36407032"/>
<sequence length="1463" mass="164813">MAPGQQETRRWSNNSNGRGHSASSILSEFIPVAVESPFEGQLVQELLKSDGCDIEKATSQYRLIKKPFLKKGTRGWWMRQRDAKQKLIKHTLVSKGEENKIGNESMNFHSKKSGTSPVATPPKQTYTTCTPSSTSSSIERKQYSQEVNNLNMQEESIYKIGQEVVEWKPGSIGPSVSVDMMDWDILRHSYAANQEREADEMADFEAIEQDLLAKKNKEKQHLSSAQPKHHDQGLSRWQFDDPDFLDDSLNGKENSVLVFDDHIDLSKDNWTVKEHDDTRQPCFQFGYENNYGDLLSDLSAVSFDDSVPWDNSLSLQPRQIPTHYQQRNAGIDKLNLHNNGFINDDIFDEGDTATNDAGHDRKQVNVDSANLPSSTSPPKQDLTMLKQQFRGKQTSSGVVKGKTRDTGPKSGARTRTEQKSVAENRKAAQRCTQTGVGSGLELPSIIEEKLYELEEEVKFYKAETLQVRKRKDYYDQEIKKLHLDRDKFAQYQKEQVLLIEKEWNQERIKMKKSEKVQERQWKAHLNATISHQERKDRGEVEMLKAQIVKMQLDENARVGKLKVDNENLRQLIMELENKNQELTDTIKFFEKDRLVQCEKYNRLVKGRQDANRSIFKFESSTSKFDESGKLRTTYDGYLSKKTADELSQRWGSSQDPSRDRENNNSTLAVDQDNICAKSDEADLYNLKRYSLDGKVYSLSREPKQCSHRNGFQSTNNDDDSIQLVQTASTGNSATSYEGSILVGNDQVLQNTGNSPCSGNELDAALSTTRSEHKMMSREIKHPGGKTELLFSDGSRKITFTDGNEKHIDASGRVIIRFTNGDLKEVSPDTGISVYYYFEARTKLTTYPDSRKVYEFPNQQIETTLPDGTTEIQFADGIKKTIRPNGDEFSAFPDGTTMLEQPDGLREVTLPNKRKISYFPDGQMMACSSPDLMISLNKIFNVKKIQLKRTDTPIIRGSVSVDCRVYASQRRSDEHKRLQLTSKGIELCSVESPSEPDVIPWSSILGASESTTGIRRRLVPIYEGEEFGEEKEFIVFGCIPKVNTSSSGGLLGMIKTMAKAMLPTALTDEKPGTERSLVHWVFRCDEDEEVVAMRAVKAIRFLADPRVEHSIEKGEKLLDPYGFMPPRKFLVIINPAGGTGDAQQIFEKESAPVLEQANVEVEQVITKHAGHATQMLMDVPLNKFDCIVAVGGDGLLSEMLQGLMNREDWQLAILQPLGIIPGGSGNGLSASLLSRAGERFDALNASYSLAKGHVQELDLFTATNGNGKTMCGFLSLEWAFIADVDIKSEYYRFFGDQRFLIASTLQIFGLGQMSYPGRLRYLVSTNDEPQPTKYHDMFNNGEMTAKPVCVCLDTEDNAAKWQELNGPFYMFWSMNVSHAAADAHIGPPADISDGYFYVMLVSGQSYSRLELAKLMMGIENGTHLNVDRVQLIRTRALSLCATNADDLMCVDGEIFPGPDVKIEW</sequence>
<dbReference type="PANTHER" id="PTHR10331">
    <property type="entry name" value="T COMPLEX PROTEIN 10"/>
    <property type="match status" value="1"/>
</dbReference>
<dbReference type="Gene3D" id="2.60.200.40">
    <property type="match status" value="1"/>
</dbReference>
<dbReference type="PROSITE" id="PS50146">
    <property type="entry name" value="DAGK"/>
    <property type="match status" value="1"/>
</dbReference>
<feature type="compositionally biased region" description="Low complexity" evidence="3">
    <location>
        <begin position="125"/>
        <end position="137"/>
    </location>
</feature>
<feature type="domain" description="DAGKc" evidence="4">
    <location>
        <begin position="1123"/>
        <end position="1265"/>
    </location>
</feature>
<dbReference type="InterPro" id="IPR016064">
    <property type="entry name" value="NAD/diacylglycerol_kinase_sf"/>
</dbReference>
<dbReference type="InterPro" id="IPR009852">
    <property type="entry name" value="CENPJ_C_dom"/>
</dbReference>
<dbReference type="OMA" id="HWGLPYS"/>
<protein>
    <submittedName>
        <fullName evidence="5">Sphingosine kinase, putative</fullName>
    </submittedName>
</protein>
<keyword evidence="6" id="KW-1185">Reference proteome</keyword>
<feature type="region of interest" description="Disordered" evidence="3">
    <location>
        <begin position="102"/>
        <end position="140"/>
    </location>
</feature>
<dbReference type="OrthoDB" id="3853857at2759"/>
<dbReference type="Proteomes" id="UP000054928">
    <property type="component" value="Unassembled WGS sequence"/>
</dbReference>
<feature type="compositionally biased region" description="Polar residues" evidence="3">
    <location>
        <begin position="102"/>
        <end position="124"/>
    </location>
</feature>
<keyword evidence="2" id="KW-0175">Coiled coil</keyword>
<name>A0A0P1AK68_PLAHL</name>
<dbReference type="PANTHER" id="PTHR10331:SF6">
    <property type="entry name" value="SPINDLE ASSEMBLY ABNORMAL 4"/>
    <property type="match status" value="1"/>
</dbReference>
<feature type="region of interest" description="Disordered" evidence="3">
    <location>
        <begin position="645"/>
        <end position="666"/>
    </location>
</feature>
<dbReference type="Gene3D" id="2.60.450.20">
    <property type="match status" value="1"/>
</dbReference>
<dbReference type="STRING" id="4781.A0A0P1AK68"/>
<dbReference type="Pfam" id="PF19279">
    <property type="entry name" value="YegS_C"/>
    <property type="match status" value="1"/>
</dbReference>
<evidence type="ECO:0000259" key="4">
    <source>
        <dbReference type="PROSITE" id="PS50146"/>
    </source>
</evidence>
<dbReference type="InterPro" id="IPR047002">
    <property type="entry name" value="Tcp10_C_sf"/>
</dbReference>
<evidence type="ECO:0000256" key="1">
    <source>
        <dbReference type="ARBA" id="ARBA00005627"/>
    </source>
</evidence>
<feature type="region of interest" description="Disordered" evidence="3">
    <location>
        <begin position="216"/>
        <end position="235"/>
    </location>
</feature>
<feature type="region of interest" description="Disordered" evidence="3">
    <location>
        <begin position="352"/>
        <end position="427"/>
    </location>
</feature>